<evidence type="ECO:0000313" key="3">
    <source>
        <dbReference type="EMBL" id="KAA1110017.1"/>
    </source>
</evidence>
<feature type="region of interest" description="Disordered" evidence="1">
    <location>
        <begin position="125"/>
        <end position="199"/>
    </location>
</feature>
<organism evidence="3 4">
    <name type="scientific">Puccinia graminis f. sp. tritici</name>
    <dbReference type="NCBI Taxonomy" id="56615"/>
    <lineage>
        <taxon>Eukaryota</taxon>
        <taxon>Fungi</taxon>
        <taxon>Dikarya</taxon>
        <taxon>Basidiomycota</taxon>
        <taxon>Pucciniomycotina</taxon>
        <taxon>Pucciniomycetes</taxon>
        <taxon>Pucciniales</taxon>
        <taxon>Pucciniaceae</taxon>
        <taxon>Puccinia</taxon>
    </lineage>
</organism>
<proteinExistence type="predicted"/>
<feature type="region of interest" description="Disordered" evidence="1">
    <location>
        <begin position="310"/>
        <end position="354"/>
    </location>
</feature>
<accession>A0A5B0QA11</accession>
<dbReference type="AlphaFoldDB" id="A0A5B0QA11"/>
<dbReference type="OrthoDB" id="2510187at2759"/>
<gene>
    <name evidence="3" type="ORF">PGT21_006772</name>
</gene>
<sequence length="541" mass="62505">MNLGTCSLLFGFPAIFTINAMEEWHPHGWLGQEWNWDSTVLRSSDANGVDAFDEYLYPKDHNRFSHKSNIPEMNSNGFHASPDSHFDFPEASGSTEGVLDALLAFARVYWKNQILDANLHTMRNTGEGDESATKQASETTQFSSASNSVPSENPTAKRPRLQLSPSNRLKNTHHEGTETDTWIAPRSSSKQPKANRRLTRVGQGSFREFGLNAAVLDAVFAKIQTGFLTSSFRSKGYYPEATTTTTNVAQSIYVPRITFDIKLFDHVQDLEGNTHNLDKLLQMIKELPGGQMVIPPKRLKNFINVFSPTKQNASPTELKTPPEQNALPTELKTPPEQKASLTEVKTPPEVRERKDKKIRDAERYAFLKERKREFNENQDIWLIYFMVQTNRDFTFYLQKIKETNFAQVFPIFLFYVEMINSTIFRQEEPTQLEYNAELETACESFLKSMIHLKFAPLTSSETADEITFHQKNDLGEKEGQQRILWMFLELWMKNHHPEFWNKNLDQRRIGLNRTVKVFFNNIFCYTIKNLTDRYKNLRILP</sequence>
<feature type="signal peptide" evidence="2">
    <location>
        <begin position="1"/>
        <end position="20"/>
    </location>
</feature>
<keyword evidence="2" id="KW-0732">Signal</keyword>
<keyword evidence="4" id="KW-1185">Reference proteome</keyword>
<feature type="compositionally biased region" description="Polar residues" evidence="1">
    <location>
        <begin position="310"/>
        <end position="327"/>
    </location>
</feature>
<reference evidence="3 4" key="1">
    <citation type="submission" date="2019-05" db="EMBL/GenBank/DDBJ databases">
        <title>Emergence of the Ug99 lineage of the wheat stem rust pathogen through somatic hybridization.</title>
        <authorList>
            <person name="Li F."/>
            <person name="Upadhyaya N.M."/>
            <person name="Sperschneider J."/>
            <person name="Matny O."/>
            <person name="Nguyen-Phuc H."/>
            <person name="Mago R."/>
            <person name="Raley C."/>
            <person name="Miller M.E."/>
            <person name="Silverstein K.A.T."/>
            <person name="Henningsen E."/>
            <person name="Hirsch C.D."/>
            <person name="Visser B."/>
            <person name="Pretorius Z.A."/>
            <person name="Steffenson B.J."/>
            <person name="Schwessinger B."/>
            <person name="Dodds P.N."/>
            <person name="Figueroa M."/>
        </authorList>
    </citation>
    <scope>NUCLEOTIDE SEQUENCE [LARGE SCALE GENOMIC DNA]</scope>
    <source>
        <strain evidence="3">21-0</strain>
    </source>
</reference>
<evidence type="ECO:0000256" key="2">
    <source>
        <dbReference type="SAM" id="SignalP"/>
    </source>
</evidence>
<name>A0A5B0QA11_PUCGR</name>
<evidence type="ECO:0000313" key="4">
    <source>
        <dbReference type="Proteomes" id="UP000324748"/>
    </source>
</evidence>
<feature type="compositionally biased region" description="Polar residues" evidence="1">
    <location>
        <begin position="133"/>
        <end position="154"/>
    </location>
</feature>
<dbReference type="EMBL" id="VSWC01000027">
    <property type="protein sequence ID" value="KAA1110017.1"/>
    <property type="molecule type" value="Genomic_DNA"/>
</dbReference>
<feature type="chain" id="PRO_5022760889" evidence="2">
    <location>
        <begin position="21"/>
        <end position="541"/>
    </location>
</feature>
<protein>
    <submittedName>
        <fullName evidence="3">Uncharacterized protein</fullName>
    </submittedName>
</protein>
<comment type="caution">
    <text evidence="3">The sequence shown here is derived from an EMBL/GenBank/DDBJ whole genome shotgun (WGS) entry which is preliminary data.</text>
</comment>
<dbReference type="Proteomes" id="UP000324748">
    <property type="component" value="Unassembled WGS sequence"/>
</dbReference>
<evidence type="ECO:0000256" key="1">
    <source>
        <dbReference type="SAM" id="MobiDB-lite"/>
    </source>
</evidence>